<evidence type="ECO:0000313" key="5">
    <source>
        <dbReference type="Proteomes" id="UP001500655"/>
    </source>
</evidence>
<evidence type="ECO:0000256" key="2">
    <source>
        <dbReference type="ARBA" id="ARBA00023186"/>
    </source>
</evidence>
<dbReference type="InterPro" id="IPR002669">
    <property type="entry name" value="UreD"/>
</dbReference>
<comment type="caution">
    <text evidence="4">The sequence shown here is derived from an EMBL/GenBank/DDBJ whole genome shotgun (WGS) entry which is preliminary data.</text>
</comment>
<keyword evidence="2 3" id="KW-0143">Chaperone</keyword>
<dbReference type="PANTHER" id="PTHR33643">
    <property type="entry name" value="UREASE ACCESSORY PROTEIN D"/>
    <property type="match status" value="1"/>
</dbReference>
<keyword evidence="3" id="KW-0996">Nickel insertion</keyword>
<dbReference type="Pfam" id="PF01774">
    <property type="entry name" value="UreD"/>
    <property type="match status" value="1"/>
</dbReference>
<evidence type="ECO:0000256" key="3">
    <source>
        <dbReference type="HAMAP-Rule" id="MF_01384"/>
    </source>
</evidence>
<dbReference type="EMBL" id="BAAALS010000019">
    <property type="protein sequence ID" value="GAA1763335.1"/>
    <property type="molecule type" value="Genomic_DNA"/>
</dbReference>
<dbReference type="Proteomes" id="UP001500655">
    <property type="component" value="Unassembled WGS sequence"/>
</dbReference>
<comment type="similarity">
    <text evidence="1 3">Belongs to the UreD family.</text>
</comment>
<reference evidence="5" key="1">
    <citation type="journal article" date="2019" name="Int. J. Syst. Evol. Microbiol.">
        <title>The Global Catalogue of Microorganisms (GCM) 10K type strain sequencing project: providing services to taxonomists for standard genome sequencing and annotation.</title>
        <authorList>
            <consortium name="The Broad Institute Genomics Platform"/>
            <consortium name="The Broad Institute Genome Sequencing Center for Infectious Disease"/>
            <person name="Wu L."/>
            <person name="Ma J."/>
        </authorList>
    </citation>
    <scope>NUCLEOTIDE SEQUENCE [LARGE SCALE GENOMIC DNA]</scope>
    <source>
        <strain evidence="5">JCM 13249</strain>
    </source>
</reference>
<protein>
    <recommendedName>
        <fullName evidence="3">Urease accessory protein UreD</fullName>
    </recommendedName>
</protein>
<comment type="subunit">
    <text evidence="3">UreD, UreF and UreG form a complex that acts as a GTP-hydrolysis-dependent molecular chaperone, activating the urease apoprotein by helping to assemble the nickel containing metallocenter of UreC. The UreE protein probably delivers the nickel.</text>
</comment>
<evidence type="ECO:0000256" key="1">
    <source>
        <dbReference type="ARBA" id="ARBA00007177"/>
    </source>
</evidence>
<organism evidence="4 5">
    <name type="scientific">Luedemannella helvata</name>
    <dbReference type="NCBI Taxonomy" id="349315"/>
    <lineage>
        <taxon>Bacteria</taxon>
        <taxon>Bacillati</taxon>
        <taxon>Actinomycetota</taxon>
        <taxon>Actinomycetes</taxon>
        <taxon>Micromonosporales</taxon>
        <taxon>Micromonosporaceae</taxon>
        <taxon>Luedemannella</taxon>
    </lineage>
</organism>
<accession>A0ABP4WYJ7</accession>
<comment type="subcellular location">
    <subcellularLocation>
        <location evidence="3">Cytoplasm</location>
    </subcellularLocation>
</comment>
<gene>
    <name evidence="3" type="primary">ureD</name>
    <name evidence="4" type="ORF">GCM10009681_37950</name>
</gene>
<name>A0ABP4WYJ7_9ACTN</name>
<proteinExistence type="inferred from homology"/>
<dbReference type="RefSeq" id="WP_344083477.1">
    <property type="nucleotide sequence ID" value="NZ_BAAALS010000019.1"/>
</dbReference>
<dbReference type="PANTHER" id="PTHR33643:SF1">
    <property type="entry name" value="UREASE ACCESSORY PROTEIN D"/>
    <property type="match status" value="1"/>
</dbReference>
<evidence type="ECO:0000313" key="4">
    <source>
        <dbReference type="EMBL" id="GAA1763335.1"/>
    </source>
</evidence>
<dbReference type="HAMAP" id="MF_01384">
    <property type="entry name" value="UreD"/>
    <property type="match status" value="1"/>
</dbReference>
<keyword evidence="3" id="KW-0963">Cytoplasm</keyword>
<keyword evidence="5" id="KW-1185">Reference proteome</keyword>
<sequence>MTATVAARSAFELDGLPQLAPYQDQPRQLPAGTVGKDAYLRLGFARRGRRTELIDLHRRAPLLVQQALYFDEGMPDLPCVFMISTSGGILQGDRYAVEVTLEPGAQAHVTTQAATKIQQMDANYATMTQDFTLHEGSYLEFLPDPTIPYRNSRYAARTRLRVAADATALHAEIVLAGRKHHGGGELFAYDLYSASIHGSRLDGPELFAENLVVQPASWPMASPAVMGPFHVLANVVLMTPPDVATRVAAQAPVGYAGDGDGRTACGVSALPNDAGLIVKVLGMETEPVRARVRDIWALVRREVTGHEVPANFSWR</sequence>
<comment type="function">
    <text evidence="3">Required for maturation of urease via the functional incorporation of the urease nickel metallocenter.</text>
</comment>